<keyword evidence="1" id="KW-1185">Reference proteome</keyword>
<organism evidence="1 2">
    <name type="scientific">Panagrellus redivivus</name>
    <name type="common">Microworm</name>
    <dbReference type="NCBI Taxonomy" id="6233"/>
    <lineage>
        <taxon>Eukaryota</taxon>
        <taxon>Metazoa</taxon>
        <taxon>Ecdysozoa</taxon>
        <taxon>Nematoda</taxon>
        <taxon>Chromadorea</taxon>
        <taxon>Rhabditida</taxon>
        <taxon>Tylenchina</taxon>
        <taxon>Panagrolaimomorpha</taxon>
        <taxon>Panagrolaimoidea</taxon>
        <taxon>Panagrolaimidae</taxon>
        <taxon>Panagrellus</taxon>
    </lineage>
</organism>
<reference evidence="2" key="2">
    <citation type="submission" date="2020-10" db="UniProtKB">
        <authorList>
            <consortium name="WormBaseParasite"/>
        </authorList>
    </citation>
    <scope>IDENTIFICATION</scope>
</reference>
<proteinExistence type="predicted"/>
<dbReference type="WBParaSite" id="Pan_g7997.t1">
    <property type="protein sequence ID" value="Pan_g7997.t1"/>
    <property type="gene ID" value="Pan_g7997"/>
</dbReference>
<name>A0A7E4WA71_PANRE</name>
<dbReference type="Gene3D" id="2.60.40.640">
    <property type="match status" value="1"/>
</dbReference>
<evidence type="ECO:0000313" key="1">
    <source>
        <dbReference type="Proteomes" id="UP000492821"/>
    </source>
</evidence>
<evidence type="ECO:0000313" key="2">
    <source>
        <dbReference type="WBParaSite" id="Pan_g7997.t1"/>
    </source>
</evidence>
<reference evidence="1" key="1">
    <citation type="journal article" date="2013" name="Genetics">
        <title>The draft genome and transcriptome of Panagrellus redivivus are shaped by the harsh demands of a free-living lifestyle.</title>
        <authorList>
            <person name="Srinivasan J."/>
            <person name="Dillman A.R."/>
            <person name="Macchietto M.G."/>
            <person name="Heikkinen L."/>
            <person name="Lakso M."/>
            <person name="Fracchia K.M."/>
            <person name="Antoshechkin I."/>
            <person name="Mortazavi A."/>
            <person name="Wong G."/>
            <person name="Sternberg P.W."/>
        </authorList>
    </citation>
    <scope>NUCLEOTIDE SEQUENCE [LARGE SCALE GENOMIC DNA]</scope>
    <source>
        <strain evidence="1">MT8872</strain>
    </source>
</reference>
<dbReference type="InterPro" id="IPR014752">
    <property type="entry name" value="Arrestin-like_C"/>
</dbReference>
<accession>A0A7E4WA71</accession>
<dbReference type="InterPro" id="IPR014848">
    <property type="entry name" value="Rgp1"/>
</dbReference>
<protein>
    <submittedName>
        <fullName evidence="2">Arrestin_C domain-containing protein</fullName>
    </submittedName>
</protein>
<sequence length="358" mass="40034">MVGIEVQASVDRENAIYLTGETFHLQVSLRNIVTTSNSLAWGCVQLHCDQQLLRSVSAEEKAPKRADSVTSLNSGKTAIYSSKPTIIFCDVQLSPGEIYEYKSSFEIPPSYPPSFKGSFVKYSWYVTIAVQHVDAPFKMLQLPLRVYNLTLPLDLPSDTSGNPFLASDTQNVAVLDFARSAIDDATASRVHKQFNINNGTDIFATVVMFRQVFKLGDDIMCKIVFDNIDKLRCSVVTVRLESVEDDPKNEQLAPQVVMHAVQYCVTMFMQECYCVLSIPGNAVPEFSTDAARLRWRLHFEFLVSDGVPLGDKPGFSTVNKNVVCEKIPWDYYIQLYASNPFNVNLAFKQASNSVTETV</sequence>
<dbReference type="AlphaFoldDB" id="A0A7E4WA71"/>
<dbReference type="Proteomes" id="UP000492821">
    <property type="component" value="Unassembled WGS sequence"/>
</dbReference>
<dbReference type="Pfam" id="PF08737">
    <property type="entry name" value="Rgp1"/>
    <property type="match status" value="2"/>
</dbReference>
<dbReference type="PANTHER" id="PTHR12507">
    <property type="entry name" value="REDUCED GROWTH PHENOTYPE 1 RGP1, YEAST -RELATED"/>
    <property type="match status" value="1"/>
</dbReference>